<feature type="transmembrane region" description="Helical" evidence="7">
    <location>
        <begin position="12"/>
        <end position="30"/>
    </location>
</feature>
<reference evidence="9 12" key="2">
    <citation type="journal article" date="2019" name="Emerg. Microbes Infect.">
        <title>Comprehensive subspecies identification of 175 nontuberculous mycobacteria species based on 7547 genomic profiles.</title>
        <authorList>
            <person name="Matsumoto Y."/>
            <person name="Kinjo T."/>
            <person name="Motooka D."/>
            <person name="Nabeya D."/>
            <person name="Jung N."/>
            <person name="Uechi K."/>
            <person name="Horii T."/>
            <person name="Iida T."/>
            <person name="Fujita J."/>
            <person name="Nakamura S."/>
        </authorList>
    </citation>
    <scope>NUCLEOTIDE SEQUENCE [LARGE SCALE GENOMIC DNA]</scope>
    <source>
        <strain evidence="9 12">JCM 12687</strain>
    </source>
</reference>
<dbReference type="AlphaFoldDB" id="A0A7I7WB82"/>
<sequence length="399" mass="42793">MKAQRKFGLALSWPRITTVFLIDVAVLAIASHCPDAWQANHIAWWSGVGVAAVVAIVALVTFRGIPLASAPVARVRNWYADPEALVAGCTPATDHQRRFGREVVGIREYGGRLVTVISVEGPAELPSGRHRQQNGSSGVLPVEAVATALRQFDVRLDGVDIVSVGTRSGPTGVESAVQDDFGAADDGRGRPLDERRTWLVVRMDPQHNVAAVAARDSVASTLAAATERLAQELNGRRCVARTLSAAEIADVDDAVLAGLDPSQIRPYWRYLKHLDGYVTSFWVSPSDINGETLEELWLADTDATVVTVRLLPRRHGIDVSAVVRYHSDKRLRKRLWGGLNRLTGRQLAAVRASLPAPLPGPALALPSRALADDEALAVPIDAAAAVPPEYSANAVGAPR</sequence>
<evidence type="ECO:0000313" key="9">
    <source>
        <dbReference type="EMBL" id="BBZ13791.1"/>
    </source>
</evidence>
<accession>A0A7I7WB82</accession>
<evidence type="ECO:0000256" key="2">
    <source>
        <dbReference type="ARBA" id="ARBA00007759"/>
    </source>
</evidence>
<name>A0A7I7WB82_9MYCO</name>
<dbReference type="Proteomes" id="UP000467379">
    <property type="component" value="Chromosome"/>
</dbReference>
<evidence type="ECO:0000313" key="11">
    <source>
        <dbReference type="Proteomes" id="UP000192441"/>
    </source>
</evidence>
<feature type="transmembrane region" description="Helical" evidence="7">
    <location>
        <begin position="42"/>
        <end position="62"/>
    </location>
</feature>
<gene>
    <name evidence="9" type="primary">eccE5</name>
    <name evidence="10" type="ORF">BST20_14775</name>
    <name evidence="9" type="ORF">MBRA_39860</name>
</gene>
<evidence type="ECO:0000256" key="3">
    <source>
        <dbReference type="ARBA" id="ARBA00022475"/>
    </source>
</evidence>
<evidence type="ECO:0000313" key="12">
    <source>
        <dbReference type="Proteomes" id="UP000467379"/>
    </source>
</evidence>
<organism evidence="10 11">
    <name type="scientific">Mycobacterium branderi</name>
    <dbReference type="NCBI Taxonomy" id="43348"/>
    <lineage>
        <taxon>Bacteria</taxon>
        <taxon>Bacillati</taxon>
        <taxon>Actinomycetota</taxon>
        <taxon>Actinomycetes</taxon>
        <taxon>Mycobacteriales</taxon>
        <taxon>Mycobacteriaceae</taxon>
        <taxon>Mycobacterium</taxon>
    </lineage>
</organism>
<keyword evidence="6 7" id="KW-0472">Membrane</keyword>
<reference evidence="9" key="3">
    <citation type="submission" date="2020-02" db="EMBL/GenBank/DDBJ databases">
        <authorList>
            <person name="Matsumoto Y."/>
            <person name="Kinjo T."/>
            <person name="Motooka D."/>
            <person name="Nabeya D."/>
            <person name="Jung N."/>
            <person name="Uechi K."/>
            <person name="Horii T."/>
            <person name="Iida T."/>
            <person name="Fujita J."/>
            <person name="Nakamura S."/>
        </authorList>
    </citation>
    <scope>NUCLEOTIDE SEQUENCE</scope>
    <source>
        <strain evidence="9">JCM 12687</strain>
    </source>
</reference>
<evidence type="ECO:0000256" key="6">
    <source>
        <dbReference type="ARBA" id="ARBA00023136"/>
    </source>
</evidence>
<dbReference type="NCBIfam" id="TIGR03923">
    <property type="entry name" value="T7SS_EccE"/>
    <property type="match status" value="1"/>
</dbReference>
<feature type="domain" description="Type VII secretion system protein EccE" evidence="8">
    <location>
        <begin position="194"/>
        <end position="283"/>
    </location>
</feature>
<protein>
    <submittedName>
        <fullName evidence="9">ESX-5 secretion system protein EccE5</fullName>
    </submittedName>
    <submittedName>
        <fullName evidence="10">Type VII secretion protein EccE</fullName>
    </submittedName>
</protein>
<evidence type="ECO:0000259" key="8">
    <source>
        <dbReference type="Pfam" id="PF11203"/>
    </source>
</evidence>
<evidence type="ECO:0000256" key="1">
    <source>
        <dbReference type="ARBA" id="ARBA00004236"/>
    </source>
</evidence>
<evidence type="ECO:0000256" key="7">
    <source>
        <dbReference type="SAM" id="Phobius"/>
    </source>
</evidence>
<keyword evidence="12" id="KW-1185">Reference proteome</keyword>
<dbReference type="InterPro" id="IPR050051">
    <property type="entry name" value="EccE_dom"/>
</dbReference>
<evidence type="ECO:0000313" key="10">
    <source>
        <dbReference type="EMBL" id="ORA36883.1"/>
    </source>
</evidence>
<keyword evidence="4 7" id="KW-0812">Transmembrane</keyword>
<comment type="subcellular location">
    <subcellularLocation>
        <location evidence="1">Cell membrane</location>
    </subcellularLocation>
</comment>
<evidence type="ECO:0000256" key="5">
    <source>
        <dbReference type="ARBA" id="ARBA00022989"/>
    </source>
</evidence>
<dbReference type="Pfam" id="PF11203">
    <property type="entry name" value="EccE"/>
    <property type="match status" value="1"/>
</dbReference>
<dbReference type="Proteomes" id="UP000192441">
    <property type="component" value="Unassembled WGS sequence"/>
</dbReference>
<dbReference type="RefSeq" id="WP_083132154.1">
    <property type="nucleotide sequence ID" value="NZ_AP022606.1"/>
</dbReference>
<keyword evidence="5 7" id="KW-1133">Transmembrane helix</keyword>
<comment type="similarity">
    <text evidence="2">Belongs to the EccE family.</text>
</comment>
<keyword evidence="3" id="KW-1003">Cell membrane</keyword>
<dbReference type="InterPro" id="IPR021368">
    <property type="entry name" value="T7SS_EccE"/>
</dbReference>
<dbReference type="OrthoDB" id="4672446at2"/>
<evidence type="ECO:0000256" key="4">
    <source>
        <dbReference type="ARBA" id="ARBA00022692"/>
    </source>
</evidence>
<dbReference type="GO" id="GO:0005886">
    <property type="term" value="C:plasma membrane"/>
    <property type="evidence" value="ECO:0007669"/>
    <property type="project" value="UniProtKB-SubCell"/>
</dbReference>
<dbReference type="EMBL" id="MVHM01000008">
    <property type="protein sequence ID" value="ORA36883.1"/>
    <property type="molecule type" value="Genomic_DNA"/>
</dbReference>
<reference evidence="10 11" key="1">
    <citation type="submission" date="2016-12" db="EMBL/GenBank/DDBJ databases">
        <title>The new phylogeny of genus Mycobacterium.</title>
        <authorList>
            <person name="Tortoli E."/>
            <person name="Trovato A."/>
            <person name="Cirillo D.M."/>
        </authorList>
    </citation>
    <scope>NUCLEOTIDE SEQUENCE [LARGE SCALE GENOMIC DNA]</scope>
    <source>
        <strain evidence="10 11">DSM 44624</strain>
    </source>
</reference>
<proteinExistence type="inferred from homology"/>
<dbReference type="EMBL" id="AP022606">
    <property type="protein sequence ID" value="BBZ13791.1"/>
    <property type="molecule type" value="Genomic_DNA"/>
</dbReference>